<feature type="coiled-coil region" evidence="1">
    <location>
        <begin position="168"/>
        <end position="229"/>
    </location>
</feature>
<dbReference type="Pfam" id="PF13476">
    <property type="entry name" value="AAA_23"/>
    <property type="match status" value="1"/>
</dbReference>
<feature type="domain" description="Rad50/SbcC-type AAA" evidence="2">
    <location>
        <begin position="1"/>
        <end position="218"/>
    </location>
</feature>
<dbReference type="PANTHER" id="PTHR32114:SF2">
    <property type="entry name" value="ABC TRANSPORTER ABCH.3"/>
    <property type="match status" value="1"/>
</dbReference>
<accession>A0A0W8FGS6</accession>
<evidence type="ECO:0000313" key="3">
    <source>
        <dbReference type="EMBL" id="KUG20102.1"/>
    </source>
</evidence>
<dbReference type="InterPro" id="IPR027417">
    <property type="entry name" value="P-loop_NTPase"/>
</dbReference>
<dbReference type="PANTHER" id="PTHR32114">
    <property type="entry name" value="ABC TRANSPORTER ABCH.3"/>
    <property type="match status" value="1"/>
</dbReference>
<reference evidence="3" key="1">
    <citation type="journal article" date="2015" name="Proc. Natl. Acad. Sci. U.S.A.">
        <title>Networks of energetic and metabolic interactions define dynamics in microbial communities.</title>
        <authorList>
            <person name="Embree M."/>
            <person name="Liu J.K."/>
            <person name="Al-Bassam M.M."/>
            <person name="Zengler K."/>
        </authorList>
    </citation>
    <scope>NUCLEOTIDE SEQUENCE</scope>
</reference>
<feature type="coiled-coil region" evidence="1">
    <location>
        <begin position="545"/>
        <end position="603"/>
    </location>
</feature>
<dbReference type="EMBL" id="LNQE01001227">
    <property type="protein sequence ID" value="KUG20102.1"/>
    <property type="molecule type" value="Genomic_DNA"/>
</dbReference>
<dbReference type="SUPFAM" id="SSF52540">
    <property type="entry name" value="P-loop containing nucleoside triphosphate hydrolases"/>
    <property type="match status" value="1"/>
</dbReference>
<keyword evidence="1" id="KW-0175">Coiled coil</keyword>
<dbReference type="Gene3D" id="1.10.287.510">
    <property type="entry name" value="Helix hairpin bin"/>
    <property type="match status" value="1"/>
</dbReference>
<proteinExistence type="predicted"/>
<sequence>MKNFKRYRDQEIRFQDGITGIVGNNGTGKSTIVEAILFALFGLQGTGLDGNYIVSSFAGPRDLCEVRLDFGLDGNTYSVVRKFKKRPGSTLHEARMYANGRPFSEYAEGVQNVMQGIQRVIGMNPVDFKNTIYAGQRDLLSLLESRAGSRKEWFMRVLGIDFLKKGSMDELRAQIDGCEKEYGNLQSRIAELDADGAIKKQLRALEGELKAARQQADRIDREIADTGQRRDAALSERDRLQRAREEHIRLQGEEQACLAGIAVLEADMADLADQIAHIESSRTEYERLVSLEGRYQELRRLLPEIAEKKNEFERLTEKRGHLCDLLEQHEGRRESIRRDLDRLSQDEDLIADLFGKVERWKELEERLDRLRGVEPEYTRLREDLSRHEERFRHLENRVLEIRRDIAALEDKSLALASLQGEVSAYDELRAREEILSRAAVHAERVQACTEKIEEDAAQLRASDADLAALSRQCEGGDAVEQAIADREARREELAAEVSACAARRQAAHQELLKQQARLAEIVDAGADGACPMCHRSLGEQYADLVAELEEGCASLQRLLAGLETEHRRLSGERGSLVDELSRLQEERSRYRNLQEQIVLCRSKRGHIADQMAKRQAERERHASALREIGIAAYDPADHAALTEQLRELERKRVMADTLRGECARLPHLYEERRRYIHEVRDYLTEREAIENEIGLLSYDPEEIRELEREKRVLDAPYREYLNAQAELRQKPVYEEELETVSAKIAALHEEIREIDLRCKELAFDPEHHRQLSKEHQHAEEMHQRLQKLRFSMEQLPRLQARREEKHESLGASAEQLLRIREAMEALGFDDSQVSEVEEMVRSLDERLSALAGEAKAISGRIQVLESESGRLRQALARVEGYRRASDALLEEIEMLKLTRKLIADYTVYLLQVVRDRIEGETGRILGEITDGRYDSVLLDDDFTVLVHDAGEDYPADRFSGGEQDDIAIALRIALSRFLAEINGIHESTFLIFDEIFGSQDEERRNNLIRALRTQETYFPQIFLISHIADILGEFSTTLLIELGADQASRVQENG</sequence>
<dbReference type="AlphaFoldDB" id="A0A0W8FGS6"/>
<evidence type="ECO:0000256" key="1">
    <source>
        <dbReference type="SAM" id="Coils"/>
    </source>
</evidence>
<gene>
    <name evidence="3" type="ORF">ASZ90_010166</name>
</gene>
<protein>
    <submittedName>
        <fullName evidence="3">Dna double-strand break repair rad50 atpase</fullName>
    </submittedName>
</protein>
<dbReference type="Gene3D" id="1.10.287.1490">
    <property type="match status" value="1"/>
</dbReference>
<feature type="coiled-coil region" evidence="1">
    <location>
        <begin position="261"/>
        <end position="346"/>
    </location>
</feature>
<feature type="coiled-coil region" evidence="1">
    <location>
        <begin position="737"/>
        <end position="788"/>
    </location>
</feature>
<feature type="coiled-coil region" evidence="1">
    <location>
        <begin position="377"/>
        <end position="411"/>
    </location>
</feature>
<evidence type="ECO:0000259" key="2">
    <source>
        <dbReference type="Pfam" id="PF13476"/>
    </source>
</evidence>
<organism evidence="3">
    <name type="scientific">hydrocarbon metagenome</name>
    <dbReference type="NCBI Taxonomy" id="938273"/>
    <lineage>
        <taxon>unclassified sequences</taxon>
        <taxon>metagenomes</taxon>
        <taxon>ecological metagenomes</taxon>
    </lineage>
</organism>
<dbReference type="InterPro" id="IPR038729">
    <property type="entry name" value="Rad50/SbcC_AAA"/>
</dbReference>
<feature type="coiled-coil region" evidence="1">
    <location>
        <begin position="833"/>
        <end position="891"/>
    </location>
</feature>
<comment type="caution">
    <text evidence="3">The sequence shown here is derived from an EMBL/GenBank/DDBJ whole genome shotgun (WGS) entry which is preliminary data.</text>
</comment>
<name>A0A0W8FGS6_9ZZZZ</name>
<dbReference type="Gene3D" id="3.40.50.300">
    <property type="entry name" value="P-loop containing nucleotide triphosphate hydrolases"/>
    <property type="match status" value="2"/>
</dbReference>